<keyword evidence="3" id="KW-1185">Reference proteome</keyword>
<dbReference type="Proteomes" id="UP000323136">
    <property type="component" value="Unassembled WGS sequence"/>
</dbReference>
<accession>A0A5S5DQM8</accession>
<sequence length="192" mass="22784">MMFLNFFSDNITTFEIIEKISTIIIAAFTLFFSWYIFKYQSAKNDNDLKLDWYKLIVVESKFDIFFVFFKKLNSALLKLKDDNLTIQVREEVNNQILDELNKLDLDFISLLLAVDKMLYECVKNQFDKLIDGLTEKLSNETLNLNEEEVFNDEISSHIADYKTQILKMFVDFRGKNDTHNSLIESFKEKYIN</sequence>
<keyword evidence="1" id="KW-1133">Transmembrane helix</keyword>
<dbReference type="AlphaFoldDB" id="A0A5S5DQM8"/>
<evidence type="ECO:0000313" key="2">
    <source>
        <dbReference type="EMBL" id="TYP97984.1"/>
    </source>
</evidence>
<keyword evidence="1" id="KW-0472">Membrane</keyword>
<dbReference type="OrthoDB" id="9852706at2"/>
<dbReference type="EMBL" id="VNIA01000003">
    <property type="protein sequence ID" value="TYP97984.1"/>
    <property type="molecule type" value="Genomic_DNA"/>
</dbReference>
<protein>
    <submittedName>
        <fullName evidence="2">Uncharacterized protein</fullName>
    </submittedName>
</protein>
<gene>
    <name evidence="2" type="ORF">C7447_103151</name>
</gene>
<organism evidence="2 3">
    <name type="scientific">Tenacibaculum adriaticum</name>
    <dbReference type="NCBI Taxonomy" id="413713"/>
    <lineage>
        <taxon>Bacteria</taxon>
        <taxon>Pseudomonadati</taxon>
        <taxon>Bacteroidota</taxon>
        <taxon>Flavobacteriia</taxon>
        <taxon>Flavobacteriales</taxon>
        <taxon>Flavobacteriaceae</taxon>
        <taxon>Tenacibaculum</taxon>
    </lineage>
</organism>
<name>A0A5S5DQM8_9FLAO</name>
<dbReference type="RefSeq" id="WP_148870324.1">
    <property type="nucleotide sequence ID" value="NZ_VNIA01000003.1"/>
</dbReference>
<evidence type="ECO:0000256" key="1">
    <source>
        <dbReference type="SAM" id="Phobius"/>
    </source>
</evidence>
<keyword evidence="1" id="KW-0812">Transmembrane</keyword>
<evidence type="ECO:0000313" key="3">
    <source>
        <dbReference type="Proteomes" id="UP000323136"/>
    </source>
</evidence>
<feature type="transmembrane region" description="Helical" evidence="1">
    <location>
        <begin position="20"/>
        <end position="37"/>
    </location>
</feature>
<proteinExistence type="predicted"/>
<comment type="caution">
    <text evidence="2">The sequence shown here is derived from an EMBL/GenBank/DDBJ whole genome shotgun (WGS) entry which is preliminary data.</text>
</comment>
<reference evidence="2 3" key="1">
    <citation type="submission" date="2019-07" db="EMBL/GenBank/DDBJ databases">
        <title>Genomic Encyclopedia of Type Strains, Phase IV (KMG-IV): sequencing the most valuable type-strain genomes for metagenomic binning, comparative biology and taxonomic classification.</title>
        <authorList>
            <person name="Goeker M."/>
        </authorList>
    </citation>
    <scope>NUCLEOTIDE SEQUENCE [LARGE SCALE GENOMIC DNA]</scope>
    <source>
        <strain evidence="2 3">DSM 18961</strain>
    </source>
</reference>